<dbReference type="Gene3D" id="3.90.550.10">
    <property type="entry name" value="Spore Coat Polysaccharide Biosynthesis Protein SpsA, Chain A"/>
    <property type="match status" value="2"/>
</dbReference>
<feature type="binding site" evidence="13">
    <location>
        <position position="314"/>
    </location>
    <ligand>
        <name>Mn(2+)</name>
        <dbReference type="ChEBI" id="CHEBI:29035"/>
    </ligand>
</feature>
<organism evidence="15">
    <name type="scientific">Davidia involucrata</name>
    <name type="common">Dove tree</name>
    <dbReference type="NCBI Taxonomy" id="16924"/>
    <lineage>
        <taxon>Eukaryota</taxon>
        <taxon>Viridiplantae</taxon>
        <taxon>Streptophyta</taxon>
        <taxon>Embryophyta</taxon>
        <taxon>Tracheophyta</taxon>
        <taxon>Spermatophyta</taxon>
        <taxon>Magnoliopsida</taxon>
        <taxon>eudicotyledons</taxon>
        <taxon>Gunneridae</taxon>
        <taxon>Pentapetalae</taxon>
        <taxon>asterids</taxon>
        <taxon>Cornales</taxon>
        <taxon>Nyssaceae</taxon>
        <taxon>Davidia</taxon>
    </lineage>
</organism>
<dbReference type="GO" id="GO:0000139">
    <property type="term" value="C:Golgi membrane"/>
    <property type="evidence" value="ECO:0007669"/>
    <property type="project" value="UniProtKB-SubCell"/>
</dbReference>
<keyword evidence="2 15" id="KW-0328">Glycosyltransferase</keyword>
<evidence type="ECO:0000256" key="1">
    <source>
        <dbReference type="ARBA" id="ARBA00004653"/>
    </source>
</evidence>
<keyword evidence="6" id="KW-0333">Golgi apparatus</keyword>
<evidence type="ECO:0000256" key="2">
    <source>
        <dbReference type="ARBA" id="ARBA00022676"/>
    </source>
</evidence>
<feature type="transmembrane region" description="Helical" evidence="14">
    <location>
        <begin position="655"/>
        <end position="675"/>
    </location>
</feature>
<feature type="binding site" evidence="12">
    <location>
        <position position="144"/>
    </location>
    <ligand>
        <name>UDP-alpha-D-glucose</name>
        <dbReference type="ChEBI" id="CHEBI:58885"/>
    </ligand>
</feature>
<dbReference type="FunFam" id="3.90.550.10:FF:000112">
    <property type="entry name" value="Cellulose synthase-like protein E1"/>
    <property type="match status" value="1"/>
</dbReference>
<feature type="active site" evidence="11">
    <location>
        <position position="144"/>
    </location>
</feature>
<accession>A0A5B7BN89</accession>
<gene>
    <name evidence="15" type="ORF">Din_038742</name>
</gene>
<comment type="similarity">
    <text evidence="10">Belongs to the glycosyltransferase 2 family. Plant cellulose synthase-like E subfamily.</text>
</comment>
<keyword evidence="4 14" id="KW-0812">Transmembrane</keyword>
<feature type="binding site" evidence="12">
    <location>
        <position position="115"/>
    </location>
    <ligand>
        <name>UDP-alpha-D-glucose</name>
        <dbReference type="ChEBI" id="CHEBI:58885"/>
    </ligand>
</feature>
<evidence type="ECO:0000256" key="11">
    <source>
        <dbReference type="PIRSR" id="PIRSR605150-1"/>
    </source>
</evidence>
<dbReference type="SUPFAM" id="SSF53448">
    <property type="entry name" value="Nucleotide-diphospho-sugar transferases"/>
    <property type="match status" value="1"/>
</dbReference>
<feature type="binding site" evidence="13">
    <location>
        <position position="290"/>
    </location>
    <ligand>
        <name>Mn(2+)</name>
        <dbReference type="ChEBI" id="CHEBI:29035"/>
    </ligand>
</feature>
<evidence type="ECO:0000256" key="13">
    <source>
        <dbReference type="PIRSR" id="PIRSR605150-3"/>
    </source>
</evidence>
<keyword evidence="7 14" id="KW-0472">Membrane</keyword>
<feature type="active site" evidence="11">
    <location>
        <position position="455"/>
    </location>
</feature>
<dbReference type="AlphaFoldDB" id="A0A5B7BN89"/>
<dbReference type="Pfam" id="PF03552">
    <property type="entry name" value="Cellulose_synt"/>
    <property type="match status" value="2"/>
</dbReference>
<sequence length="741" mass="85082">MGKEKDGLYLPLFETKAVKGRVLHKLYAVSVFVGICLICVYRATHVPPQGEINGRWAWIGLFMAELWFSFYWILTQFSRWNPVYRYTFKDRLSQRYGEGLPGVDIFVCTADPRIEPPIMVVNTVLSVMAYDYPPEKLSIYLSDDGGSDLTFYALLEASHFSKYWLPFCNNYKVEPRSPAAYFSTVVHESLDDALMANEWSSIKKLYEDMKDRIEEATRVGRISEEIREKHKRFREWEFVSSRHDHQPIIQILIDGRDLKAGGIEFEGEPALPTVVYVAREKRPQYHHNFKAGAMNTLIRVSSKISNGSIILNVDCDMYSNNSESVRDALCFFMDEEKGQEIAYVQHPQNYDNLTKNDIYGSNFRVINELELAGMDANGGPCYVGSGCFHRRDTLCGMKYSKECQGEYWKTKNDTKETESATLLEEACKVLASCTHEDNTEWGKEMGLKYGFPVEDIVTGLSIQCRGWKSMYFNPERKGFVGVAPTTLQQALVQHKRWSEGQFQIGLSKYCPFVYGHKKIPLQLQFSYSPYVFWAPNSLPTLYYVVVPSLYLLKGISLFPKISSFWVLPFAYVIIAKYGYSLGEFLCCGGTLQGWWNEQRIWMFRRTSSYFFAFLETILRQLGFGKSGFVVTAKVAEEDVSQRYWREVIEFGTTSLMFTILATLAMLNLFSFLWGLKNVIMNLQIRDLEPFALQNVLCGLVVFINLPVYEGLFLRKDKGSMPVSVTYKSVMLALLACSMALY</sequence>
<dbReference type="GO" id="GO:0030244">
    <property type="term" value="P:cellulose biosynthetic process"/>
    <property type="evidence" value="ECO:0007669"/>
    <property type="project" value="InterPro"/>
</dbReference>
<dbReference type="GO" id="GO:0016760">
    <property type="term" value="F:cellulose synthase (UDP-forming) activity"/>
    <property type="evidence" value="ECO:0007669"/>
    <property type="project" value="UniProtKB-EC"/>
</dbReference>
<evidence type="ECO:0000256" key="8">
    <source>
        <dbReference type="ARBA" id="ARBA00023316"/>
    </source>
</evidence>
<dbReference type="GO" id="GO:0071555">
    <property type="term" value="P:cell wall organization"/>
    <property type="evidence" value="ECO:0007669"/>
    <property type="project" value="UniProtKB-KW"/>
</dbReference>
<reference evidence="15" key="1">
    <citation type="submission" date="2019-08" db="EMBL/GenBank/DDBJ databases">
        <title>Reference gene set and small RNA set construction with multiple tissues from Davidia involucrata Baill.</title>
        <authorList>
            <person name="Yang H."/>
            <person name="Zhou C."/>
            <person name="Li G."/>
            <person name="Wang J."/>
            <person name="Gao P."/>
            <person name="Wang M."/>
            <person name="Wang R."/>
            <person name="Zhao Y."/>
        </authorList>
    </citation>
    <scope>NUCLEOTIDE SEQUENCE</scope>
    <source>
        <tissue evidence="15">Mixed with DoveR01_LX</tissue>
    </source>
</reference>
<evidence type="ECO:0000256" key="5">
    <source>
        <dbReference type="ARBA" id="ARBA00022989"/>
    </source>
</evidence>
<feature type="transmembrane region" description="Helical" evidence="14">
    <location>
        <begin position="26"/>
        <end position="44"/>
    </location>
</feature>
<evidence type="ECO:0000256" key="9">
    <source>
        <dbReference type="ARBA" id="ARBA00037405"/>
    </source>
</evidence>
<dbReference type="InterPro" id="IPR029044">
    <property type="entry name" value="Nucleotide-diphossugar_trans"/>
</dbReference>
<keyword evidence="5 14" id="KW-1133">Transmembrane helix</keyword>
<dbReference type="FunFam" id="3.90.550.10:FF:000138">
    <property type="entry name" value="Cellulose synthase isolog"/>
    <property type="match status" value="1"/>
</dbReference>
<dbReference type="EMBL" id="GHES01038742">
    <property type="protein sequence ID" value="MPA69301.1"/>
    <property type="molecule type" value="Transcribed_RNA"/>
</dbReference>
<evidence type="ECO:0000256" key="3">
    <source>
        <dbReference type="ARBA" id="ARBA00022679"/>
    </source>
</evidence>
<comment type="function">
    <text evidence="9">Thought to be a Golgi-localized beta-glycan synthase that polymerize the backbones of noncellulosic polysaccharides (hemicelluloses) of plant cell wall.</text>
</comment>
<dbReference type="PANTHER" id="PTHR13301">
    <property type="entry name" value="X-BOX TRANSCRIPTION FACTOR-RELATED"/>
    <property type="match status" value="1"/>
</dbReference>
<evidence type="ECO:0000256" key="7">
    <source>
        <dbReference type="ARBA" id="ARBA00023136"/>
    </source>
</evidence>
<name>A0A5B7BN89_DAVIN</name>
<keyword evidence="8" id="KW-0961">Cell wall biogenesis/degradation</keyword>
<dbReference type="EC" id="2.4.1.12" evidence="15"/>
<evidence type="ECO:0000313" key="15">
    <source>
        <dbReference type="EMBL" id="MPA69301.1"/>
    </source>
</evidence>
<keyword evidence="3 15" id="KW-0808">Transferase</keyword>
<evidence type="ECO:0000256" key="14">
    <source>
        <dbReference type="SAM" id="Phobius"/>
    </source>
</evidence>
<evidence type="ECO:0000256" key="10">
    <source>
        <dbReference type="ARBA" id="ARBA00060766"/>
    </source>
</evidence>
<comment type="subcellular location">
    <subcellularLocation>
        <location evidence="1">Golgi apparatus membrane</location>
        <topology evidence="1">Multi-pass membrane protein</topology>
    </subcellularLocation>
</comment>
<proteinExistence type="inferred from homology"/>
<evidence type="ECO:0000256" key="12">
    <source>
        <dbReference type="PIRSR" id="PIRSR605150-2"/>
    </source>
</evidence>
<feature type="transmembrane region" description="Helical" evidence="14">
    <location>
        <begin position="56"/>
        <end position="74"/>
    </location>
</feature>
<feature type="transmembrane region" description="Helical" evidence="14">
    <location>
        <begin position="687"/>
        <end position="708"/>
    </location>
</feature>
<evidence type="ECO:0000256" key="4">
    <source>
        <dbReference type="ARBA" id="ARBA00022692"/>
    </source>
</evidence>
<protein>
    <submittedName>
        <fullName evidence="15">Putative cellulose synthase-like protein E6</fullName>
        <ecNumber evidence="15">2.4.1.12</ecNumber>
    </submittedName>
</protein>
<dbReference type="InterPro" id="IPR005150">
    <property type="entry name" value="Cellulose_synth"/>
</dbReference>
<evidence type="ECO:0000256" key="6">
    <source>
        <dbReference type="ARBA" id="ARBA00023034"/>
    </source>
</evidence>
<feature type="transmembrane region" description="Helical" evidence="14">
    <location>
        <begin position="530"/>
        <end position="552"/>
    </location>
</feature>